<dbReference type="AlphaFoldDB" id="A0A955LWI8"/>
<evidence type="ECO:0000256" key="1">
    <source>
        <dbReference type="SAM" id="Phobius"/>
    </source>
</evidence>
<reference evidence="2" key="2">
    <citation type="journal article" date="2021" name="Microbiome">
        <title>Successional dynamics and alternative stable states in a saline activated sludge microbial community over 9 years.</title>
        <authorList>
            <person name="Wang Y."/>
            <person name="Ye J."/>
            <person name="Ju F."/>
            <person name="Liu L."/>
            <person name="Boyd J.A."/>
            <person name="Deng Y."/>
            <person name="Parks D.H."/>
            <person name="Jiang X."/>
            <person name="Yin X."/>
            <person name="Woodcroft B.J."/>
            <person name="Tyson G.W."/>
            <person name="Hugenholtz P."/>
            <person name="Polz M.F."/>
            <person name="Zhang T."/>
        </authorList>
    </citation>
    <scope>NUCLEOTIDE SEQUENCE</scope>
    <source>
        <strain evidence="2">HKST-UBA02</strain>
    </source>
</reference>
<feature type="transmembrane region" description="Helical" evidence="1">
    <location>
        <begin position="20"/>
        <end position="36"/>
    </location>
</feature>
<proteinExistence type="predicted"/>
<keyword evidence="1" id="KW-0812">Transmembrane</keyword>
<feature type="non-terminal residue" evidence="2">
    <location>
        <position position="242"/>
    </location>
</feature>
<keyword evidence="1" id="KW-1133">Transmembrane helix</keyword>
<reference evidence="2" key="1">
    <citation type="submission" date="2020-04" db="EMBL/GenBank/DDBJ databases">
        <authorList>
            <person name="Zhang T."/>
        </authorList>
    </citation>
    <scope>NUCLEOTIDE SEQUENCE</scope>
    <source>
        <strain evidence="2">HKST-UBA02</strain>
    </source>
</reference>
<gene>
    <name evidence="2" type="ORF">KC573_03405</name>
</gene>
<comment type="caution">
    <text evidence="2">The sequence shown here is derived from an EMBL/GenBank/DDBJ whole genome shotgun (WGS) entry which is preliminary data.</text>
</comment>
<sequence>MRTFQRVWEDIRSGENIDMYVTVLVTIGLIILNLIGVVPQVYIAQVTLAVLALLAITSIGNRHRIEQLLQKQSTDTFYMTQYPPTYITDFENAEELWLIGVSMHRTVKTNYPMIERKLKQGHTVKVLLVHPEGAGIEMAVTRNYARREIAPKSNDIKYVLQLLCDLRNITPSNLEIRTIQYSLSYGVTAVNPDTASGILYLEHYCFRVAGDSLPRFLLRSRDGQWYDFYKKEINAMWDAGVP</sequence>
<keyword evidence="1" id="KW-0472">Membrane</keyword>
<evidence type="ECO:0000313" key="3">
    <source>
        <dbReference type="Proteomes" id="UP000699691"/>
    </source>
</evidence>
<dbReference type="EMBL" id="JAGQKY010000168">
    <property type="protein sequence ID" value="MCA9397852.1"/>
    <property type="molecule type" value="Genomic_DNA"/>
</dbReference>
<dbReference type="Proteomes" id="UP000699691">
    <property type="component" value="Unassembled WGS sequence"/>
</dbReference>
<protein>
    <submittedName>
        <fullName evidence="2">Uncharacterized protein</fullName>
    </submittedName>
</protein>
<evidence type="ECO:0000313" key="2">
    <source>
        <dbReference type="EMBL" id="MCA9397852.1"/>
    </source>
</evidence>
<organism evidence="2 3">
    <name type="scientific">candidate division WWE3 bacterium</name>
    <dbReference type="NCBI Taxonomy" id="2053526"/>
    <lineage>
        <taxon>Bacteria</taxon>
        <taxon>Katanobacteria</taxon>
    </lineage>
</organism>
<name>A0A955LWI8_UNCKA</name>
<accession>A0A955LWI8</accession>